<proteinExistence type="predicted"/>
<keyword evidence="2" id="KW-1185">Reference proteome</keyword>
<dbReference type="AlphaFoldDB" id="Q2SHU8"/>
<accession>Q2SHU8</accession>
<dbReference type="HOGENOM" id="CLU_3234326_0_0_6"/>
<dbReference type="EMBL" id="CP000155">
    <property type="protein sequence ID" value="ABC29776.1"/>
    <property type="molecule type" value="Genomic_DNA"/>
</dbReference>
<evidence type="ECO:0000313" key="1">
    <source>
        <dbReference type="EMBL" id="ABC29776.1"/>
    </source>
</evidence>
<gene>
    <name evidence="1" type="ordered locus">HCH_03008</name>
</gene>
<name>Q2SHU8_HAHCH</name>
<reference evidence="1 2" key="1">
    <citation type="journal article" date="2005" name="Nucleic Acids Res.">
        <title>Genomic blueprint of Hahella chejuensis, a marine microbe producing an algicidal agent.</title>
        <authorList>
            <person name="Jeong H."/>
            <person name="Yim J.H."/>
            <person name="Lee C."/>
            <person name="Choi S.-H."/>
            <person name="Park Y.K."/>
            <person name="Yoon S.H."/>
            <person name="Hur C.-G."/>
            <person name="Kang H.-Y."/>
            <person name="Kim D."/>
            <person name="Lee H.H."/>
            <person name="Park K.H."/>
            <person name="Park S.-H."/>
            <person name="Park H.-S."/>
            <person name="Lee H.K."/>
            <person name="Oh T.K."/>
            <person name="Kim J.F."/>
        </authorList>
    </citation>
    <scope>NUCLEOTIDE SEQUENCE [LARGE SCALE GENOMIC DNA]</scope>
    <source>
        <strain evidence="1 2">KCTC 2396</strain>
    </source>
</reference>
<dbReference type="Proteomes" id="UP000000238">
    <property type="component" value="Chromosome"/>
</dbReference>
<evidence type="ECO:0000313" key="2">
    <source>
        <dbReference type="Proteomes" id="UP000000238"/>
    </source>
</evidence>
<dbReference type="KEGG" id="hch:HCH_03008"/>
<sequence length="43" mass="4630">MLNLILIHALSQLINGMLAPLQAGLSLAGRSRLGYNGERRIAL</sequence>
<organism evidence="1 2">
    <name type="scientific">Hahella chejuensis (strain KCTC 2396)</name>
    <dbReference type="NCBI Taxonomy" id="349521"/>
    <lineage>
        <taxon>Bacteria</taxon>
        <taxon>Pseudomonadati</taxon>
        <taxon>Pseudomonadota</taxon>
        <taxon>Gammaproteobacteria</taxon>
        <taxon>Oceanospirillales</taxon>
        <taxon>Hahellaceae</taxon>
        <taxon>Hahella</taxon>
    </lineage>
</organism>
<protein>
    <submittedName>
        <fullName evidence="1">Uncharacterized protein</fullName>
    </submittedName>
</protein>